<dbReference type="PROSITE" id="PS50043">
    <property type="entry name" value="HTH_LUXR_2"/>
    <property type="match status" value="1"/>
</dbReference>
<reference evidence="2 3" key="1">
    <citation type="submission" date="2016-05" db="EMBL/GenBank/DDBJ databases">
        <title>Complete Genome and Methylome Analysis of Psychrotrophic Bacterial Isolates from Antarctic Lake Untersee.</title>
        <authorList>
            <person name="Fomenkov A."/>
            <person name="Akimov V.N."/>
            <person name="Vasilyeva L.V."/>
            <person name="Andersen D."/>
            <person name="Vincze T."/>
            <person name="Roberts R.J."/>
        </authorList>
    </citation>
    <scope>NUCLEOTIDE SEQUENCE [LARGE SCALE GENOMIC DNA]</scope>
    <source>
        <strain evidence="2 3">U14-5</strain>
    </source>
</reference>
<dbReference type="Gene3D" id="1.10.10.10">
    <property type="entry name" value="Winged helix-like DNA-binding domain superfamily/Winged helix DNA-binding domain"/>
    <property type="match status" value="1"/>
</dbReference>
<dbReference type="SMART" id="SM00421">
    <property type="entry name" value="HTH_LUXR"/>
    <property type="match status" value="1"/>
</dbReference>
<dbReference type="GO" id="GO:0003677">
    <property type="term" value="F:DNA binding"/>
    <property type="evidence" value="ECO:0007669"/>
    <property type="project" value="InterPro"/>
</dbReference>
<evidence type="ECO:0000313" key="3">
    <source>
        <dbReference type="Proteomes" id="UP000185494"/>
    </source>
</evidence>
<sequence>MLRPELWETVFREMERLFQVGDGGVSLVTLGQRIEHITSPGLRNAAGEWFAEGWHWRSDLSRRLLGNSGTRFLQYTELYTREEMATDPHHQEFLRPRDLGWGAYSVVDLPAGEGLMFSVQRQLSRGPLDSEQIRFLQHLRPHLARAATITARMGLGQLDRQLELLEEIDLPAAVLGLGGRVVAANAAFLARREAAEGGERLALPDEAVGRQILAALEAIAASRLPPLLSFAIAPAGSRPAMILRLLPLRRGAQELFTGALAVLVLHEIQPPPLPEATLLSDLFGLTPAQIRLARLLMQGHSLPQAAAATGLSRETLRTQLRSIFEKTGTGRQAELVALFSRLTLWTGPRRR</sequence>
<evidence type="ECO:0000259" key="1">
    <source>
        <dbReference type="PROSITE" id="PS50043"/>
    </source>
</evidence>
<dbReference type="SUPFAM" id="SSF46894">
    <property type="entry name" value="C-terminal effector domain of the bipartite response regulators"/>
    <property type="match status" value="1"/>
</dbReference>
<accession>A0A1L7AG00</accession>
<evidence type="ECO:0000313" key="2">
    <source>
        <dbReference type="EMBL" id="APT57640.1"/>
    </source>
</evidence>
<dbReference type="GO" id="GO:0006355">
    <property type="term" value="P:regulation of DNA-templated transcription"/>
    <property type="evidence" value="ECO:0007669"/>
    <property type="project" value="InterPro"/>
</dbReference>
<dbReference type="AlphaFoldDB" id="A0A1L7AG00"/>
<feature type="domain" description="HTH luxR-type" evidence="1">
    <location>
        <begin position="278"/>
        <end position="343"/>
    </location>
</feature>
<organism evidence="2 3">
    <name type="scientific">Roseomonas gilardii</name>
    <dbReference type="NCBI Taxonomy" id="257708"/>
    <lineage>
        <taxon>Bacteria</taxon>
        <taxon>Pseudomonadati</taxon>
        <taxon>Pseudomonadota</taxon>
        <taxon>Alphaproteobacteria</taxon>
        <taxon>Acetobacterales</taxon>
        <taxon>Roseomonadaceae</taxon>
        <taxon>Roseomonas</taxon>
    </lineage>
</organism>
<gene>
    <name evidence="2" type="ORF">RGI145_11515</name>
</gene>
<dbReference type="EMBL" id="CP015583">
    <property type="protein sequence ID" value="APT57640.1"/>
    <property type="molecule type" value="Genomic_DNA"/>
</dbReference>
<dbReference type="InterPro" id="IPR016032">
    <property type="entry name" value="Sig_transdc_resp-reg_C-effctor"/>
</dbReference>
<protein>
    <recommendedName>
        <fullName evidence="1">HTH luxR-type domain-containing protein</fullName>
    </recommendedName>
</protein>
<dbReference type="KEGG" id="rgi:RGI145_11515"/>
<dbReference type="STRING" id="257708.RGI145_11515"/>
<dbReference type="InterPro" id="IPR000792">
    <property type="entry name" value="Tscrpt_reg_LuxR_C"/>
</dbReference>
<dbReference type="Proteomes" id="UP000185494">
    <property type="component" value="Chromosome 1"/>
</dbReference>
<name>A0A1L7AG00_9PROT</name>
<proteinExistence type="predicted"/>
<dbReference type="InterPro" id="IPR036388">
    <property type="entry name" value="WH-like_DNA-bd_sf"/>
</dbReference>
<dbReference type="RefSeq" id="WP_075798465.1">
    <property type="nucleotide sequence ID" value="NZ_CP015583.1"/>
</dbReference>